<dbReference type="EMBL" id="VANS01000001">
    <property type="protein sequence ID" value="TMM55623.1"/>
    <property type="molecule type" value="Genomic_DNA"/>
</dbReference>
<feature type="domain" description="DUF2241" evidence="1">
    <location>
        <begin position="9"/>
        <end position="73"/>
    </location>
</feature>
<sequence>MPEISRTAQEMVSGMTPTVRSGEFVFVTVADPALAASLSSEAISFFKEDEGMSLIIPVETARGASLSVDQPMRCITLNVYSSLDGVGLTSAVSTALGDNAIPCNMVAAFHHDHLFVPTKMHDRALQILTVLQDQAARDA</sequence>
<evidence type="ECO:0000259" key="1">
    <source>
        <dbReference type="Pfam" id="PF10000"/>
    </source>
</evidence>
<proteinExistence type="predicted"/>
<evidence type="ECO:0000313" key="2">
    <source>
        <dbReference type="EMBL" id="TMM55623.1"/>
    </source>
</evidence>
<dbReference type="PANTHER" id="PTHR39199:SF1">
    <property type="entry name" value="BLR5128 PROTEIN"/>
    <property type="match status" value="1"/>
</dbReference>
<protein>
    <submittedName>
        <fullName evidence="2">ACT domain-containing protein</fullName>
    </submittedName>
</protein>
<dbReference type="Proteomes" id="UP000309550">
    <property type="component" value="Unassembled WGS sequence"/>
</dbReference>
<dbReference type="Gene3D" id="3.30.2130.10">
    <property type="entry name" value="VC0802-like"/>
    <property type="match status" value="1"/>
</dbReference>
<dbReference type="Pfam" id="PF10000">
    <property type="entry name" value="ACT_3"/>
    <property type="match status" value="1"/>
</dbReference>
<reference evidence="2 3" key="1">
    <citation type="submission" date="2019-05" db="EMBL/GenBank/DDBJ databases">
        <title>Sulfitobacter sabulilitoris sp. nov., isolated from a marine sand.</title>
        <authorList>
            <person name="Yoon J.-H."/>
        </authorList>
    </citation>
    <scope>NUCLEOTIDE SEQUENCE [LARGE SCALE GENOMIC DNA]</scope>
    <source>
        <strain evidence="2 3">HSMS-29</strain>
    </source>
</reference>
<dbReference type="AlphaFoldDB" id="A0A5S3PMK9"/>
<dbReference type="InterPro" id="IPR045865">
    <property type="entry name" value="ACT-like_dom_sf"/>
</dbReference>
<name>A0A5S3PMK9_9RHOB</name>
<dbReference type="PANTHER" id="PTHR39199">
    <property type="entry name" value="BLR5128 PROTEIN"/>
    <property type="match status" value="1"/>
</dbReference>
<evidence type="ECO:0000313" key="3">
    <source>
        <dbReference type="Proteomes" id="UP000309550"/>
    </source>
</evidence>
<dbReference type="OrthoDB" id="517867at2"/>
<keyword evidence="3" id="KW-1185">Reference proteome</keyword>
<comment type="caution">
    <text evidence="2">The sequence shown here is derived from an EMBL/GenBank/DDBJ whole genome shotgun (WGS) entry which is preliminary data.</text>
</comment>
<dbReference type="InterPro" id="IPR018717">
    <property type="entry name" value="DUF2241"/>
</dbReference>
<organism evidence="2 3">
    <name type="scientific">Sulfitobacter sabulilitoris</name>
    <dbReference type="NCBI Taxonomy" id="2562655"/>
    <lineage>
        <taxon>Bacteria</taxon>
        <taxon>Pseudomonadati</taxon>
        <taxon>Pseudomonadota</taxon>
        <taxon>Alphaproteobacteria</taxon>
        <taxon>Rhodobacterales</taxon>
        <taxon>Roseobacteraceae</taxon>
        <taxon>Sulfitobacter</taxon>
    </lineage>
</organism>
<accession>A0A5S3PMK9</accession>
<dbReference type="SUPFAM" id="SSF55021">
    <property type="entry name" value="ACT-like"/>
    <property type="match status" value="2"/>
</dbReference>
<gene>
    <name evidence="2" type="ORF">FDT80_05245</name>
</gene>